<dbReference type="AlphaFoldDB" id="A0A437AM20"/>
<keyword evidence="3" id="KW-1185">Reference proteome</keyword>
<gene>
    <name evidence="2" type="ORF">TUBRATIS_13560</name>
</gene>
<name>A0A437AM20_9MICR</name>
<comment type="caution">
    <text evidence="2">The sequence shown here is derived from an EMBL/GenBank/DDBJ whole genome shotgun (WGS) entry which is preliminary data.</text>
</comment>
<proteinExistence type="predicted"/>
<reference evidence="2 3" key="1">
    <citation type="submission" date="2018-10" db="EMBL/GenBank/DDBJ databases">
        <title>Draft genome sequence of the microsporidian Tubulinosema ratisbonensis.</title>
        <authorList>
            <person name="Polonais V."/>
            <person name="Peyretaillade E."/>
            <person name="Niehus S."/>
            <person name="Wawrzyniak I."/>
            <person name="Franchet A."/>
            <person name="Gaspin C."/>
            <person name="Reichstadt M."/>
            <person name="Belser C."/>
            <person name="Labadie K."/>
            <person name="Delbac F."/>
            <person name="Ferrandon D."/>
        </authorList>
    </citation>
    <scope>NUCLEOTIDE SEQUENCE [LARGE SCALE GENOMIC DNA]</scope>
    <source>
        <strain evidence="2 3">Franzen</strain>
    </source>
</reference>
<protein>
    <submittedName>
        <fullName evidence="2">Uncharacterized protein</fullName>
    </submittedName>
</protein>
<evidence type="ECO:0000256" key="1">
    <source>
        <dbReference type="SAM" id="SignalP"/>
    </source>
</evidence>
<evidence type="ECO:0000313" key="2">
    <source>
        <dbReference type="EMBL" id="RVD92148.1"/>
    </source>
</evidence>
<evidence type="ECO:0000313" key="3">
    <source>
        <dbReference type="Proteomes" id="UP000282876"/>
    </source>
</evidence>
<feature type="chain" id="PRO_5019353355" evidence="1">
    <location>
        <begin position="16"/>
        <end position="307"/>
    </location>
</feature>
<accession>A0A437AM20</accession>
<keyword evidence="1" id="KW-0732">Signal</keyword>
<dbReference type="Proteomes" id="UP000282876">
    <property type="component" value="Unassembled WGS sequence"/>
</dbReference>
<dbReference type="EMBL" id="RCSS01000297">
    <property type="protein sequence ID" value="RVD92148.1"/>
    <property type="molecule type" value="Genomic_DNA"/>
</dbReference>
<feature type="signal peptide" evidence="1">
    <location>
        <begin position="1"/>
        <end position="15"/>
    </location>
</feature>
<organism evidence="2 3">
    <name type="scientific">Tubulinosema ratisbonensis</name>
    <dbReference type="NCBI Taxonomy" id="291195"/>
    <lineage>
        <taxon>Eukaryota</taxon>
        <taxon>Fungi</taxon>
        <taxon>Fungi incertae sedis</taxon>
        <taxon>Microsporidia</taxon>
        <taxon>Tubulinosematoidea</taxon>
        <taxon>Tubulinosematidae</taxon>
        <taxon>Tubulinosema</taxon>
    </lineage>
</organism>
<sequence>MILIISTLFTSLTLQSYLNQDFNYLRANPSYAYYYVQPLPQPSSHPASFSQPRQTYNEQRFNNCCYCNGTPHYSSECANYWQTQPNFHCNYNLIQNNTVGSLATRQMNVELIKQICNRAFLYSRLLIDQDKLKKRLETLLENPKINEKITKNFSEEEVKTLFNKWLEKEKSHLRLNVDKQAIEKVSKIILETFQNDVKNLALFLGYTCFLTKIYTKFNDKCKKVSDLLTVQGSLESFNSEHLTNAAQKWKGLKIQYDSIKEGFWEMMKAREVLDPSWERYSIRKIYTASKITTLLCLMHFFLPEQTN</sequence>
<dbReference type="VEuPathDB" id="MicrosporidiaDB:TUBRATIS_13560"/>